<dbReference type="GO" id="GO:1990112">
    <property type="term" value="C:RQC complex"/>
    <property type="evidence" value="ECO:0007669"/>
    <property type="project" value="TreeGrafter"/>
</dbReference>
<dbReference type="STRING" id="747365.Thena_0777"/>
<evidence type="ECO:0000313" key="3">
    <source>
        <dbReference type="EMBL" id="AEE14411.1"/>
    </source>
</evidence>
<dbReference type="InterPro" id="IPR051608">
    <property type="entry name" value="RQC_Subunit_NEMF"/>
</dbReference>
<dbReference type="GO" id="GO:0072344">
    <property type="term" value="P:rescue of stalled ribosome"/>
    <property type="evidence" value="ECO:0007669"/>
    <property type="project" value="TreeGrafter"/>
</dbReference>
<dbReference type="Pfam" id="PF18297">
    <property type="entry name" value="NFACT-R_2"/>
    <property type="match status" value="1"/>
</dbReference>
<proteinExistence type="predicted"/>
<dbReference type="eggNOG" id="COG1293">
    <property type="taxonomic scope" value="Bacteria"/>
</dbReference>
<feature type="domain" description="NFACT protein RNA binding" evidence="2">
    <location>
        <begin position="410"/>
        <end position="483"/>
    </location>
</feature>
<evidence type="ECO:0000256" key="1">
    <source>
        <dbReference type="SAM" id="Coils"/>
    </source>
</evidence>
<dbReference type="PANTHER" id="PTHR15239">
    <property type="entry name" value="NUCLEAR EXPORT MEDIATOR FACTOR NEMF"/>
    <property type="match status" value="1"/>
</dbReference>
<dbReference type="AlphaFoldDB" id="M1E5Q1"/>
<protein>
    <recommendedName>
        <fullName evidence="2">NFACT protein RNA binding domain-containing protein</fullName>
    </recommendedName>
</protein>
<dbReference type="Proteomes" id="UP000011765">
    <property type="component" value="Chromosome"/>
</dbReference>
<gene>
    <name evidence="3" type="ORF">Thena_0777</name>
</gene>
<dbReference type="Pfam" id="PF05833">
    <property type="entry name" value="NFACT_N"/>
    <property type="match status" value="1"/>
</dbReference>
<dbReference type="GO" id="GO:0043023">
    <property type="term" value="F:ribosomal large subunit binding"/>
    <property type="evidence" value="ECO:0007669"/>
    <property type="project" value="TreeGrafter"/>
</dbReference>
<keyword evidence="1" id="KW-0175">Coiled coil</keyword>
<reference evidence="3 4" key="1">
    <citation type="submission" date="2011-04" db="EMBL/GenBank/DDBJ databases">
        <title>The complete genome of Thermodesulfobium narugense DSM 14796.</title>
        <authorList>
            <consortium name="US DOE Joint Genome Institute (JGI-PGF)"/>
            <person name="Lucas S."/>
            <person name="Han J."/>
            <person name="Lapidus A."/>
            <person name="Bruce D."/>
            <person name="Goodwin L."/>
            <person name="Pitluck S."/>
            <person name="Peters L."/>
            <person name="Kyrpides N."/>
            <person name="Mavromatis K."/>
            <person name="Pagani I."/>
            <person name="Ivanova N."/>
            <person name="Ovchinnikova G."/>
            <person name="Zhang X."/>
            <person name="Saunders L."/>
            <person name="Detter J.C."/>
            <person name="Tapia R."/>
            <person name="Han C."/>
            <person name="Land M."/>
            <person name="Hauser L."/>
            <person name="Markowitz V."/>
            <person name="Cheng J.-F."/>
            <person name="Hugenholtz P."/>
            <person name="Woyke T."/>
            <person name="Wu D."/>
            <person name="Spring S."/>
            <person name="Schroeder M."/>
            <person name="Brambilla E."/>
            <person name="Klenk H.-P."/>
            <person name="Eisen J.A."/>
        </authorList>
    </citation>
    <scope>NUCLEOTIDE SEQUENCE [LARGE SCALE GENOMIC DNA]</scope>
    <source>
        <strain evidence="3 4">DSM 14796</strain>
    </source>
</reference>
<sequence length="515" mass="60012">MLKLFNTLTLYLSFLEAKDRLIKKEVSKIQFYKDCFVLNLWDKEEGAIFFFVSLVNSVPFIGISKEKVIKLEPYKHPFYDFLTRHLIGSKISGITINRFDKVLKISFSNDFPVGKLPKVGVVFELITNKTNAIVLVDNIIKISYKEIIPDDPLRRKILPGIEYQYPEKSTKKLEPKEIALEILSELGVEKALSEKTFGIPKNVIEEIKDWTPQRIIQWINADFENLNSKILNNELILSLNFDKSSFLENIYTVGINKIIELNEEKKKREFEAQKRKKIAYLEKKLENVKKDYEKNLHWKDIQSKAQNILNNLDKIDIVNNQYVLNGEVIGNTSKTPGKFASELFEKSKKMKSALSKIERMINSLESQIQKVKSEQPENLKVEKNAKDKKHKEKDKPKDYIKIDFDDYTIALVGKNANSNINLLKISNPNDWWFHTRNYPGSYVILKTTKRELDQTDVKRAAQICARFSKGKKEKEVEVVFTQVKYLTKPKGKKSGTIFYRNERTIFVSPEQEENF</sequence>
<dbReference type="HOGENOM" id="CLU_022481_2_1_9"/>
<accession>M1E5Q1</accession>
<dbReference type="InterPro" id="IPR059101">
    <property type="entry name" value="NFACT-R_2"/>
</dbReference>
<organism evidence="3 4">
    <name type="scientific">Thermodesulfobium narugense DSM 14796</name>
    <dbReference type="NCBI Taxonomy" id="747365"/>
    <lineage>
        <taxon>Bacteria</taxon>
        <taxon>Pseudomonadati</taxon>
        <taxon>Thermodesulfobiota</taxon>
        <taxon>Thermodesulfobiia</taxon>
        <taxon>Thermodesulfobiales</taxon>
        <taxon>Thermodesulfobiaceae</taxon>
        <taxon>Thermodesulfobium</taxon>
    </lineage>
</organism>
<evidence type="ECO:0000259" key="2">
    <source>
        <dbReference type="Pfam" id="PF18297"/>
    </source>
</evidence>
<dbReference type="KEGG" id="tnr:Thena_0777"/>
<dbReference type="EMBL" id="CP002690">
    <property type="protein sequence ID" value="AEE14411.1"/>
    <property type="molecule type" value="Genomic_DNA"/>
</dbReference>
<dbReference type="Gene3D" id="2.30.310.10">
    <property type="entry name" value="ibrinogen binding protein from staphylococcus aureus domain"/>
    <property type="match status" value="1"/>
</dbReference>
<name>M1E5Q1_9BACT</name>
<feature type="coiled-coil region" evidence="1">
    <location>
        <begin position="347"/>
        <end position="374"/>
    </location>
</feature>
<keyword evidence="4" id="KW-1185">Reference proteome</keyword>
<dbReference type="GO" id="GO:0000049">
    <property type="term" value="F:tRNA binding"/>
    <property type="evidence" value="ECO:0007669"/>
    <property type="project" value="TreeGrafter"/>
</dbReference>
<evidence type="ECO:0000313" key="4">
    <source>
        <dbReference type="Proteomes" id="UP000011765"/>
    </source>
</evidence>
<dbReference type="PANTHER" id="PTHR15239:SF6">
    <property type="entry name" value="RIBOSOME QUALITY CONTROL COMPLEX SUBUNIT NEMF"/>
    <property type="match status" value="1"/>
</dbReference>